<reference evidence="3" key="1">
    <citation type="submission" date="2020-05" db="EMBL/GenBank/DDBJ databases">
        <title>Phylogenomic resolution of chytrid fungi.</title>
        <authorList>
            <person name="Stajich J.E."/>
            <person name="Amses K."/>
            <person name="Simmons R."/>
            <person name="Seto K."/>
            <person name="Myers J."/>
            <person name="Bonds A."/>
            <person name="Quandt C.A."/>
            <person name="Barry K."/>
            <person name="Liu P."/>
            <person name="Grigoriev I."/>
            <person name="Longcore J.E."/>
            <person name="James T.Y."/>
        </authorList>
    </citation>
    <scope>NUCLEOTIDE SEQUENCE</scope>
    <source>
        <strain evidence="3">JEL0379</strain>
    </source>
</reference>
<dbReference type="AlphaFoldDB" id="A0AAD5XTF1"/>
<feature type="chain" id="PRO_5042195892" evidence="2">
    <location>
        <begin position="25"/>
        <end position="286"/>
    </location>
</feature>
<accession>A0AAD5XTF1</accession>
<keyword evidence="1" id="KW-1133">Transmembrane helix</keyword>
<evidence type="ECO:0000256" key="2">
    <source>
        <dbReference type="SAM" id="SignalP"/>
    </source>
</evidence>
<evidence type="ECO:0000313" key="4">
    <source>
        <dbReference type="Proteomes" id="UP001212152"/>
    </source>
</evidence>
<dbReference type="EMBL" id="JADGJQ010000008">
    <property type="protein sequence ID" value="KAJ3182630.1"/>
    <property type="molecule type" value="Genomic_DNA"/>
</dbReference>
<keyword evidence="1" id="KW-0812">Transmembrane</keyword>
<organism evidence="3 4">
    <name type="scientific">Geranomyces variabilis</name>
    <dbReference type="NCBI Taxonomy" id="109894"/>
    <lineage>
        <taxon>Eukaryota</taxon>
        <taxon>Fungi</taxon>
        <taxon>Fungi incertae sedis</taxon>
        <taxon>Chytridiomycota</taxon>
        <taxon>Chytridiomycota incertae sedis</taxon>
        <taxon>Chytridiomycetes</taxon>
        <taxon>Spizellomycetales</taxon>
        <taxon>Powellomycetaceae</taxon>
        <taxon>Geranomyces</taxon>
    </lineage>
</organism>
<evidence type="ECO:0000313" key="3">
    <source>
        <dbReference type="EMBL" id="KAJ3182630.1"/>
    </source>
</evidence>
<keyword evidence="1" id="KW-0472">Membrane</keyword>
<keyword evidence="2" id="KW-0732">Signal</keyword>
<feature type="transmembrane region" description="Helical" evidence="1">
    <location>
        <begin position="266"/>
        <end position="285"/>
    </location>
</feature>
<sequence>MRWFTANAVVASAVLLVLALAASASSPAQDITDNITLCYTNGTVTCAPVTTANGIVPYGSYLTMFVDSSVVIDNKDRVQFLTAIIRIGPPGPGGLRTLTLNDASISVSQSAAIGEGQVEGVNLPNRISAYRTAHNLSSTERVPIYGELGMDVLSLDTNYGGMQGAVTTVSTHLGNYVTNISDPRLTYWKLGVFANAAPRDNLTSSVQWLATFTRGNGIPAHMYASGSFNYSFAPTEEMAAALGAGNPPALLMYNPFVDSAAIGSRVWPAAVTGGWVLVAAMAALML</sequence>
<name>A0AAD5XTF1_9FUNG</name>
<keyword evidence="4" id="KW-1185">Reference proteome</keyword>
<protein>
    <submittedName>
        <fullName evidence="3">Uncharacterized protein</fullName>
    </submittedName>
</protein>
<comment type="caution">
    <text evidence="3">The sequence shown here is derived from an EMBL/GenBank/DDBJ whole genome shotgun (WGS) entry which is preliminary data.</text>
</comment>
<evidence type="ECO:0000256" key="1">
    <source>
        <dbReference type="SAM" id="Phobius"/>
    </source>
</evidence>
<feature type="signal peptide" evidence="2">
    <location>
        <begin position="1"/>
        <end position="24"/>
    </location>
</feature>
<gene>
    <name evidence="3" type="ORF">HDU87_007968</name>
</gene>
<dbReference type="Proteomes" id="UP001212152">
    <property type="component" value="Unassembled WGS sequence"/>
</dbReference>
<proteinExistence type="predicted"/>